<accession>S8FER3</accession>
<gene>
    <name evidence="3" type="ORF">FOMPIDRAFT_91095</name>
</gene>
<evidence type="ECO:0000313" key="3">
    <source>
        <dbReference type="EMBL" id="EPS99980.1"/>
    </source>
</evidence>
<evidence type="ECO:0000256" key="1">
    <source>
        <dbReference type="SAM" id="MobiDB-lite"/>
    </source>
</evidence>
<dbReference type="Proteomes" id="UP000015241">
    <property type="component" value="Unassembled WGS sequence"/>
</dbReference>
<protein>
    <recommendedName>
        <fullName evidence="2">HNH nuclease domain-containing protein</fullName>
    </recommendedName>
</protein>
<feature type="region of interest" description="Disordered" evidence="1">
    <location>
        <begin position="9"/>
        <end position="44"/>
    </location>
</feature>
<evidence type="ECO:0000313" key="4">
    <source>
        <dbReference type="Proteomes" id="UP000015241"/>
    </source>
</evidence>
<feature type="domain" description="HNH nuclease" evidence="2">
    <location>
        <begin position="52"/>
        <end position="132"/>
    </location>
</feature>
<dbReference type="Pfam" id="PF13391">
    <property type="entry name" value="HNH_2"/>
    <property type="match status" value="1"/>
</dbReference>
<dbReference type="AlphaFoldDB" id="S8FER3"/>
<dbReference type="InParanoid" id="S8FER3"/>
<proteinExistence type="predicted"/>
<dbReference type="EMBL" id="KE504152">
    <property type="protein sequence ID" value="EPS99980.1"/>
    <property type="molecule type" value="Genomic_DNA"/>
</dbReference>
<dbReference type="eggNOG" id="ENOG502SWU8">
    <property type="taxonomic scope" value="Eukaryota"/>
</dbReference>
<keyword evidence="4" id="KW-1185">Reference proteome</keyword>
<dbReference type="InterPro" id="IPR003615">
    <property type="entry name" value="HNH_nuc"/>
</dbReference>
<evidence type="ECO:0000259" key="2">
    <source>
        <dbReference type="Pfam" id="PF13391"/>
    </source>
</evidence>
<reference evidence="3 4" key="1">
    <citation type="journal article" date="2012" name="Science">
        <title>The Paleozoic origin of enzymatic lignin decomposition reconstructed from 31 fungal genomes.</title>
        <authorList>
            <person name="Floudas D."/>
            <person name="Binder M."/>
            <person name="Riley R."/>
            <person name="Barry K."/>
            <person name="Blanchette R.A."/>
            <person name="Henrissat B."/>
            <person name="Martinez A.T."/>
            <person name="Otillar R."/>
            <person name="Spatafora J.W."/>
            <person name="Yadav J.S."/>
            <person name="Aerts A."/>
            <person name="Benoit I."/>
            <person name="Boyd A."/>
            <person name="Carlson A."/>
            <person name="Copeland A."/>
            <person name="Coutinho P.M."/>
            <person name="de Vries R.P."/>
            <person name="Ferreira P."/>
            <person name="Findley K."/>
            <person name="Foster B."/>
            <person name="Gaskell J."/>
            <person name="Glotzer D."/>
            <person name="Gorecki P."/>
            <person name="Heitman J."/>
            <person name="Hesse C."/>
            <person name="Hori C."/>
            <person name="Igarashi K."/>
            <person name="Jurgens J.A."/>
            <person name="Kallen N."/>
            <person name="Kersten P."/>
            <person name="Kohler A."/>
            <person name="Kuees U."/>
            <person name="Kumar T.K.A."/>
            <person name="Kuo A."/>
            <person name="LaButti K."/>
            <person name="Larrondo L.F."/>
            <person name="Lindquist E."/>
            <person name="Ling A."/>
            <person name="Lombard V."/>
            <person name="Lucas S."/>
            <person name="Lundell T."/>
            <person name="Martin R."/>
            <person name="McLaughlin D.J."/>
            <person name="Morgenstern I."/>
            <person name="Morin E."/>
            <person name="Murat C."/>
            <person name="Nagy L.G."/>
            <person name="Nolan M."/>
            <person name="Ohm R.A."/>
            <person name="Patyshakuliyeva A."/>
            <person name="Rokas A."/>
            <person name="Ruiz-Duenas F.J."/>
            <person name="Sabat G."/>
            <person name="Salamov A."/>
            <person name="Samejima M."/>
            <person name="Schmutz J."/>
            <person name="Slot J.C."/>
            <person name="St John F."/>
            <person name="Stenlid J."/>
            <person name="Sun H."/>
            <person name="Sun S."/>
            <person name="Syed K."/>
            <person name="Tsang A."/>
            <person name="Wiebenga A."/>
            <person name="Young D."/>
            <person name="Pisabarro A."/>
            <person name="Eastwood D.C."/>
            <person name="Martin F."/>
            <person name="Cullen D."/>
            <person name="Grigoriev I.V."/>
            <person name="Hibbett D.S."/>
        </authorList>
    </citation>
    <scope>NUCLEOTIDE SEQUENCE</scope>
    <source>
        <strain evidence="4">FP-58527</strain>
    </source>
</reference>
<dbReference type="OrthoDB" id="2142759at2759"/>
<dbReference type="HOGENOM" id="CLU_1304887_0_0_1"/>
<name>S8FER3_FOMSC</name>
<organism evidence="3 4">
    <name type="scientific">Fomitopsis schrenkii</name>
    <name type="common">Brown rot fungus</name>
    <dbReference type="NCBI Taxonomy" id="2126942"/>
    <lineage>
        <taxon>Eukaryota</taxon>
        <taxon>Fungi</taxon>
        <taxon>Dikarya</taxon>
        <taxon>Basidiomycota</taxon>
        <taxon>Agaricomycotina</taxon>
        <taxon>Agaricomycetes</taxon>
        <taxon>Polyporales</taxon>
        <taxon>Fomitopsis</taxon>
    </lineage>
</organism>
<dbReference type="STRING" id="743788.S8FER3"/>
<sequence>MPLFTSILATSVKGQGGNKAASPPEQEEEIKKDRKSRSTAARDHVRKRDLMCRATGDVVPKRDRGCDFVGFEFAHVFPFGNLEPAALGKVMKKHMESAKKYLTTKSAGDRAVNGLLLRADIHKCFDDYQFGIYPDPDDGEIRKVYTFEKVLPPFLETIKKVLLPPTNTPDPLKVKSEDDPLHDVFDWLLLEHFRTALLWHVAGLGQAAKVH</sequence>